<keyword evidence="3" id="KW-1185">Reference proteome</keyword>
<gene>
    <name evidence="2" type="ORF">BV898_05589</name>
</gene>
<comment type="caution">
    <text evidence="2">The sequence shown here is derived from an EMBL/GenBank/DDBJ whole genome shotgun (WGS) entry which is preliminary data.</text>
</comment>
<feature type="region of interest" description="Disordered" evidence="1">
    <location>
        <begin position="14"/>
        <end position="46"/>
    </location>
</feature>
<evidence type="ECO:0000256" key="1">
    <source>
        <dbReference type="SAM" id="MobiDB-lite"/>
    </source>
</evidence>
<accession>A0A1W0WYM0</accession>
<dbReference type="EMBL" id="MTYJ01000031">
    <property type="protein sequence ID" value="OQV20298.1"/>
    <property type="molecule type" value="Genomic_DNA"/>
</dbReference>
<reference evidence="3" key="1">
    <citation type="submission" date="2017-01" db="EMBL/GenBank/DDBJ databases">
        <title>Comparative genomics of anhydrobiosis in the tardigrade Hypsibius dujardini.</title>
        <authorList>
            <person name="Yoshida Y."/>
            <person name="Koutsovoulos G."/>
            <person name="Laetsch D."/>
            <person name="Stevens L."/>
            <person name="Kumar S."/>
            <person name="Horikawa D."/>
            <person name="Ishino K."/>
            <person name="Komine S."/>
            <person name="Tomita M."/>
            <person name="Blaxter M."/>
            <person name="Arakawa K."/>
        </authorList>
    </citation>
    <scope>NUCLEOTIDE SEQUENCE [LARGE SCALE GENOMIC DNA]</scope>
    <source>
        <strain evidence="3">Z151</strain>
    </source>
</reference>
<evidence type="ECO:0000313" key="3">
    <source>
        <dbReference type="Proteomes" id="UP000192578"/>
    </source>
</evidence>
<proteinExistence type="predicted"/>
<organism evidence="2 3">
    <name type="scientific">Hypsibius exemplaris</name>
    <name type="common">Freshwater tardigrade</name>
    <dbReference type="NCBI Taxonomy" id="2072580"/>
    <lineage>
        <taxon>Eukaryota</taxon>
        <taxon>Metazoa</taxon>
        <taxon>Ecdysozoa</taxon>
        <taxon>Tardigrada</taxon>
        <taxon>Eutardigrada</taxon>
        <taxon>Parachela</taxon>
        <taxon>Hypsibioidea</taxon>
        <taxon>Hypsibiidae</taxon>
        <taxon>Hypsibius</taxon>
    </lineage>
</organism>
<dbReference type="Proteomes" id="UP000192578">
    <property type="component" value="Unassembled WGS sequence"/>
</dbReference>
<protein>
    <submittedName>
        <fullName evidence="2">Uncharacterized protein</fullName>
    </submittedName>
</protein>
<sequence length="88" mass="9706">MRCGPSTFGRRSAFRRYVHPPDGKEPADSASPVRSNGGRFVADRGGSSGEIAVCRNRDGLSERWTVLLTMDGSSRTVNSLSEWWTVYP</sequence>
<evidence type="ECO:0000313" key="2">
    <source>
        <dbReference type="EMBL" id="OQV20298.1"/>
    </source>
</evidence>
<dbReference type="AlphaFoldDB" id="A0A1W0WYM0"/>
<name>A0A1W0WYM0_HYPEX</name>